<dbReference type="InterPro" id="IPR001451">
    <property type="entry name" value="Hexapep"/>
</dbReference>
<feature type="region of interest" description="Disordered" evidence="21">
    <location>
        <begin position="432"/>
        <end position="455"/>
    </location>
</feature>
<feature type="region of interest" description="N-acetyltransferase" evidence="20">
    <location>
        <begin position="252"/>
        <end position="455"/>
    </location>
</feature>
<evidence type="ECO:0000256" key="15">
    <source>
        <dbReference type="ARBA" id="ARBA00023315"/>
    </source>
</evidence>
<feature type="binding site" evidence="20">
    <location>
        <position position="155"/>
    </location>
    <ligand>
        <name>UDP-N-acetyl-alpha-D-glucosamine</name>
        <dbReference type="ChEBI" id="CHEBI:57705"/>
    </ligand>
</feature>
<keyword evidence="7 20" id="KW-0808">Transferase</keyword>
<evidence type="ECO:0000256" key="4">
    <source>
        <dbReference type="ARBA" id="ARBA00007707"/>
    </source>
</evidence>
<dbReference type="EMBL" id="CP036259">
    <property type="protein sequence ID" value="QDR83290.1"/>
    <property type="molecule type" value="Genomic_DNA"/>
</dbReference>
<dbReference type="Gene3D" id="2.160.10.10">
    <property type="entry name" value="Hexapeptide repeat proteins"/>
    <property type="match status" value="1"/>
</dbReference>
<feature type="binding site" evidence="20">
    <location>
        <begin position="78"/>
        <end position="79"/>
    </location>
    <ligand>
        <name>UDP-N-acetyl-alpha-D-glucosamine</name>
        <dbReference type="ChEBI" id="CHEBI:57705"/>
    </ligand>
</feature>
<evidence type="ECO:0000256" key="5">
    <source>
        <dbReference type="ARBA" id="ARBA00007947"/>
    </source>
</evidence>
<comment type="similarity">
    <text evidence="4 20">In the C-terminal section; belongs to the transferase hexapeptide repeat family.</text>
</comment>
<reference evidence="23 24" key="1">
    <citation type="submission" date="2019-02" db="EMBL/GenBank/DDBJ databases">
        <title>Closed genome of Sporomusa termitida DSM 4440.</title>
        <authorList>
            <person name="Poehlein A."/>
            <person name="Daniel R."/>
        </authorList>
    </citation>
    <scope>NUCLEOTIDE SEQUENCE [LARGE SCALE GENOMIC DNA]</scope>
    <source>
        <strain evidence="23 24">DSM 4440</strain>
    </source>
</reference>
<accession>A0A517E110</accession>
<dbReference type="InterPro" id="IPR029044">
    <property type="entry name" value="Nucleotide-diphossugar_trans"/>
</dbReference>
<comment type="similarity">
    <text evidence="5 20">In the N-terminal section; belongs to the N-acetylglucosamine-1-phosphate uridyltransferase family.</text>
</comment>
<evidence type="ECO:0000256" key="8">
    <source>
        <dbReference type="ARBA" id="ARBA00022695"/>
    </source>
</evidence>
<dbReference type="Gene3D" id="3.90.550.10">
    <property type="entry name" value="Spore Coat Polysaccharide Biosynthesis Protein SpsA, Chain A"/>
    <property type="match status" value="1"/>
</dbReference>
<dbReference type="InterPro" id="IPR038009">
    <property type="entry name" value="GlmU_C_LbH"/>
</dbReference>
<keyword evidence="8 20" id="KW-0548">Nucleotidyltransferase</keyword>
<dbReference type="GO" id="GO:0003977">
    <property type="term" value="F:UDP-N-acetylglucosamine diphosphorylase activity"/>
    <property type="evidence" value="ECO:0007669"/>
    <property type="project" value="UniProtKB-UniRule"/>
</dbReference>
<evidence type="ECO:0000313" key="24">
    <source>
        <dbReference type="Proteomes" id="UP000320776"/>
    </source>
</evidence>
<feature type="binding site" evidence="20">
    <location>
        <position position="366"/>
    </location>
    <ligand>
        <name>UDP-N-acetyl-alpha-D-glucosamine</name>
        <dbReference type="ChEBI" id="CHEBI:57705"/>
    </ligand>
</feature>
<evidence type="ECO:0000256" key="11">
    <source>
        <dbReference type="ARBA" id="ARBA00022842"/>
    </source>
</evidence>
<dbReference type="InterPro" id="IPR011004">
    <property type="entry name" value="Trimer_LpxA-like_sf"/>
</dbReference>
<dbReference type="CDD" id="cd02540">
    <property type="entry name" value="GT2_GlmU_N_bac"/>
    <property type="match status" value="1"/>
</dbReference>
<dbReference type="GO" id="GO:0071555">
    <property type="term" value="P:cell wall organization"/>
    <property type="evidence" value="ECO:0007669"/>
    <property type="project" value="UniProtKB-KW"/>
</dbReference>
<organism evidence="23 24">
    <name type="scientific">Sporomusa termitida</name>
    <dbReference type="NCBI Taxonomy" id="2377"/>
    <lineage>
        <taxon>Bacteria</taxon>
        <taxon>Bacillati</taxon>
        <taxon>Bacillota</taxon>
        <taxon>Negativicutes</taxon>
        <taxon>Selenomonadales</taxon>
        <taxon>Sporomusaceae</taxon>
        <taxon>Sporomusa</taxon>
    </lineage>
</organism>
<keyword evidence="16 20" id="KW-0961">Cell wall biogenesis/degradation</keyword>
<keyword evidence="15 20" id="KW-0012">Acyltransferase</keyword>
<keyword evidence="11 20" id="KW-0460">Magnesium</keyword>
<feature type="binding site" evidence="20">
    <location>
        <position position="23"/>
    </location>
    <ligand>
        <name>UDP-N-acetyl-alpha-D-glucosamine</name>
        <dbReference type="ChEBI" id="CHEBI:57705"/>
    </ligand>
</feature>
<dbReference type="InterPro" id="IPR050065">
    <property type="entry name" value="GlmU-like"/>
</dbReference>
<feature type="binding site" evidence="20">
    <location>
        <position position="377"/>
    </location>
    <ligand>
        <name>UDP-N-acetyl-alpha-D-glucosamine</name>
        <dbReference type="ChEBI" id="CHEBI:57705"/>
    </ligand>
</feature>
<dbReference type="GO" id="GO:0008360">
    <property type="term" value="P:regulation of cell shape"/>
    <property type="evidence" value="ECO:0007669"/>
    <property type="project" value="UniProtKB-KW"/>
</dbReference>
<dbReference type="GO" id="GO:0016020">
    <property type="term" value="C:membrane"/>
    <property type="evidence" value="ECO:0007669"/>
    <property type="project" value="GOC"/>
</dbReference>
<dbReference type="EC" id="2.7.7.23" evidence="20"/>
<dbReference type="NCBIfam" id="NF010934">
    <property type="entry name" value="PRK14354.1"/>
    <property type="match status" value="1"/>
</dbReference>
<evidence type="ECO:0000313" key="23">
    <source>
        <dbReference type="EMBL" id="QDR83290.1"/>
    </source>
</evidence>
<feature type="region of interest" description="Linker" evidence="20">
    <location>
        <begin position="231"/>
        <end position="251"/>
    </location>
</feature>
<feature type="binding site" evidence="20">
    <location>
        <position position="140"/>
    </location>
    <ligand>
        <name>UDP-N-acetyl-alpha-D-glucosamine</name>
        <dbReference type="ChEBI" id="CHEBI:57705"/>
    </ligand>
</feature>
<evidence type="ECO:0000256" key="14">
    <source>
        <dbReference type="ARBA" id="ARBA00023268"/>
    </source>
</evidence>
<evidence type="ECO:0000256" key="21">
    <source>
        <dbReference type="SAM" id="MobiDB-lite"/>
    </source>
</evidence>
<comment type="function">
    <text evidence="19 20">Catalyzes the last two sequential reactions in the de novo biosynthetic pathway for UDP-N-acetylglucosamine (UDP-GlcNAc). The C-terminal domain catalyzes the transfer of acetyl group from acetyl coenzyme A to glucosamine-1-phosphate (GlcN-1-P) to produce N-acetylglucosamine-1-phosphate (GlcNAc-1-P), which is converted into UDP-GlcNAc by the transfer of uridine 5-monophosphate (from uridine 5-triphosphate), a reaction catalyzed by the N-terminal domain.</text>
</comment>
<evidence type="ECO:0000256" key="2">
    <source>
        <dbReference type="ARBA" id="ARBA00005166"/>
    </source>
</evidence>
<evidence type="ECO:0000256" key="13">
    <source>
        <dbReference type="ARBA" id="ARBA00022984"/>
    </source>
</evidence>
<dbReference type="PANTHER" id="PTHR43584:SF3">
    <property type="entry name" value="BIFUNCTIONAL PROTEIN GLMU"/>
    <property type="match status" value="1"/>
</dbReference>
<sequence length="455" mass="48419">MSNLMTIILAAGKGTRMKSALPKVLHQVGGKPMVQQVLDAAKYAGAVRNVVVIGFGAQSVADALAGQAEFAVQAEQLGTGHAVMQARQQLAVFDGTVMVLCGDTPLLTGALLQKMYDEHCRAQAVATVLTAVMPDPAGYGRVIRNPAGQVVKIVEHKDANPAELAVNEVNTGIYCFAAKELLSALDGLTCNNAQGEYYLTDVIAILNSNQHKVWAVAAPDYHETLGINSRAQLAEAEGIIRRRQLDLLMDSGVTIMDPGSTFIDAQVEIGPDSIIYPFTWIEGNSKIGANAVLGPNSRIVNTVIGPRSTLHFTYAHDCVIGEDVTVGPYVHLRPNTEIKNGAKIGNFVEVKNTVVGEKSKIPHLSYIGDTDMGAGVNIGSGTITVNYDGKHKHRTTIEDEAFIGCNTNLVAPVTIGRGSYIAAGSTITKNVPPGSLGVARSRQSNLEGWAEKQRR</sequence>
<feature type="active site" description="Proton acceptor" evidence="20">
    <location>
        <position position="363"/>
    </location>
</feature>
<evidence type="ECO:0000256" key="3">
    <source>
        <dbReference type="ARBA" id="ARBA00005208"/>
    </source>
</evidence>
<dbReference type="InterPro" id="IPR005882">
    <property type="entry name" value="Bifunctional_GlmU"/>
</dbReference>
<comment type="pathway">
    <text evidence="20">Bacterial outer membrane biogenesis; LPS lipid A biosynthesis.</text>
</comment>
<dbReference type="UniPathway" id="UPA00113">
    <property type="reaction ID" value="UER00532"/>
</dbReference>
<feature type="binding site" evidence="20">
    <location>
        <position position="228"/>
    </location>
    <ligand>
        <name>UDP-N-acetyl-alpha-D-glucosamine</name>
        <dbReference type="ChEBI" id="CHEBI:57705"/>
    </ligand>
</feature>
<evidence type="ECO:0000256" key="7">
    <source>
        <dbReference type="ARBA" id="ARBA00022679"/>
    </source>
</evidence>
<dbReference type="GO" id="GO:0019134">
    <property type="term" value="F:glucosamine-1-phosphate N-acetyltransferase activity"/>
    <property type="evidence" value="ECO:0007669"/>
    <property type="project" value="UniProtKB-UniRule"/>
</dbReference>
<dbReference type="KEGG" id="sted:SPTER_47720"/>
<proteinExistence type="inferred from homology"/>
<dbReference type="GO" id="GO:0005737">
    <property type="term" value="C:cytoplasm"/>
    <property type="evidence" value="ECO:0007669"/>
    <property type="project" value="UniProtKB-SubCell"/>
</dbReference>
<feature type="binding site" evidence="20">
    <location>
        <position position="170"/>
    </location>
    <ligand>
        <name>UDP-N-acetyl-alpha-D-glucosamine</name>
        <dbReference type="ChEBI" id="CHEBI:57705"/>
    </ligand>
</feature>
<keyword evidence="14 20" id="KW-0511">Multifunctional enzyme</keyword>
<feature type="binding site" evidence="20">
    <location>
        <begin position="9"/>
        <end position="12"/>
    </location>
    <ligand>
        <name>UDP-N-acetyl-alpha-D-glucosamine</name>
        <dbReference type="ChEBI" id="CHEBI:57705"/>
    </ligand>
</feature>
<comment type="pathway">
    <text evidence="3 20">Nucleotide-sugar biosynthesis; UDP-N-acetyl-alpha-D-glucosamine biosynthesis; UDP-N-acetyl-alpha-D-glucosamine from N-acetyl-alpha-D-glucosamine 1-phosphate: step 1/1.</text>
</comment>
<dbReference type="NCBIfam" id="TIGR01173">
    <property type="entry name" value="glmU"/>
    <property type="match status" value="1"/>
</dbReference>
<evidence type="ECO:0000256" key="20">
    <source>
        <dbReference type="HAMAP-Rule" id="MF_01631"/>
    </source>
</evidence>
<dbReference type="PROSITE" id="PS00101">
    <property type="entry name" value="HEXAPEP_TRANSFERASES"/>
    <property type="match status" value="1"/>
</dbReference>
<feature type="binding site" evidence="20">
    <location>
        <position position="228"/>
    </location>
    <ligand>
        <name>Mg(2+)</name>
        <dbReference type="ChEBI" id="CHEBI:18420"/>
    </ligand>
</feature>
<keyword evidence="24" id="KW-1185">Reference proteome</keyword>
<feature type="binding site" evidence="20">
    <location>
        <position position="73"/>
    </location>
    <ligand>
        <name>UDP-N-acetyl-alpha-D-glucosamine</name>
        <dbReference type="ChEBI" id="CHEBI:57705"/>
    </ligand>
</feature>
<dbReference type="UniPathway" id="UPA00973"/>
<evidence type="ECO:0000256" key="18">
    <source>
        <dbReference type="ARBA" id="ARBA00048493"/>
    </source>
</evidence>
<dbReference type="GO" id="GO:0009245">
    <property type="term" value="P:lipid A biosynthetic process"/>
    <property type="evidence" value="ECO:0007669"/>
    <property type="project" value="UniProtKB-UniRule"/>
</dbReference>
<comment type="catalytic activity">
    <reaction evidence="18 20">
        <text>N-acetyl-alpha-D-glucosamine 1-phosphate + UTP + H(+) = UDP-N-acetyl-alpha-D-glucosamine + diphosphate</text>
        <dbReference type="Rhea" id="RHEA:13509"/>
        <dbReference type="ChEBI" id="CHEBI:15378"/>
        <dbReference type="ChEBI" id="CHEBI:33019"/>
        <dbReference type="ChEBI" id="CHEBI:46398"/>
        <dbReference type="ChEBI" id="CHEBI:57705"/>
        <dbReference type="ChEBI" id="CHEBI:57776"/>
        <dbReference type="EC" id="2.7.7.23"/>
    </reaction>
</comment>
<dbReference type="AlphaFoldDB" id="A0A517E110"/>
<feature type="binding site" evidence="20">
    <location>
        <position position="333"/>
    </location>
    <ligand>
        <name>UDP-N-acetyl-alpha-D-glucosamine</name>
        <dbReference type="ChEBI" id="CHEBI:57705"/>
    </ligand>
</feature>
<comment type="cofactor">
    <cofactor evidence="20">
        <name>Mg(2+)</name>
        <dbReference type="ChEBI" id="CHEBI:18420"/>
    </cofactor>
    <text evidence="20">Binds 1 Mg(2+) ion per subunit.</text>
</comment>
<gene>
    <name evidence="20 23" type="primary">glmU</name>
    <name evidence="23" type="ORF">SPTER_47720</name>
</gene>
<feature type="binding site" evidence="20">
    <location>
        <begin position="386"/>
        <end position="387"/>
    </location>
    <ligand>
        <name>acetyl-CoA</name>
        <dbReference type="ChEBI" id="CHEBI:57288"/>
    </ligand>
</feature>
<comment type="caution">
    <text evidence="20">Lacks conserved residue(s) required for the propagation of feature annotation.</text>
</comment>
<keyword evidence="10 20" id="KW-0677">Repeat</keyword>
<protein>
    <recommendedName>
        <fullName evidence="20">Bifunctional protein GlmU</fullName>
    </recommendedName>
    <domain>
        <recommendedName>
            <fullName evidence="20">UDP-N-acetylglucosamine pyrophosphorylase</fullName>
            <ecNumber evidence="20">2.7.7.23</ecNumber>
        </recommendedName>
        <alternativeName>
            <fullName evidence="20">N-acetylglucosamine-1-phosphate uridyltransferase</fullName>
        </alternativeName>
    </domain>
    <domain>
        <recommendedName>
            <fullName evidence="20">Glucosamine-1-phosphate N-acetyltransferase</fullName>
            <ecNumber evidence="20">2.3.1.157</ecNumber>
        </recommendedName>
    </domain>
</protein>
<evidence type="ECO:0000256" key="6">
    <source>
        <dbReference type="ARBA" id="ARBA00022490"/>
    </source>
</evidence>
<evidence type="ECO:0000256" key="17">
    <source>
        <dbReference type="ARBA" id="ARBA00048247"/>
    </source>
</evidence>
<dbReference type="EC" id="2.3.1.157" evidence="20"/>
<evidence type="ECO:0000256" key="19">
    <source>
        <dbReference type="ARBA" id="ARBA00049628"/>
    </source>
</evidence>
<dbReference type="CDD" id="cd03353">
    <property type="entry name" value="LbH_GlmU_C"/>
    <property type="match status" value="1"/>
</dbReference>
<feature type="domain" description="Nucleotidyl transferase" evidence="22">
    <location>
        <begin position="6"/>
        <end position="216"/>
    </location>
</feature>
<keyword evidence="12 20" id="KW-0133">Cell shape</keyword>
<comment type="subcellular location">
    <subcellularLocation>
        <location evidence="1 20">Cytoplasm</location>
    </subcellularLocation>
</comment>
<dbReference type="GO" id="GO:0000902">
    <property type="term" value="P:cell morphogenesis"/>
    <property type="evidence" value="ECO:0007669"/>
    <property type="project" value="UniProtKB-UniRule"/>
</dbReference>
<keyword evidence="13 20" id="KW-0573">Peptidoglycan synthesis</keyword>
<dbReference type="GO" id="GO:0009252">
    <property type="term" value="P:peptidoglycan biosynthetic process"/>
    <property type="evidence" value="ECO:0007669"/>
    <property type="project" value="UniProtKB-UniRule"/>
</dbReference>
<comment type="catalytic activity">
    <reaction evidence="17 20">
        <text>alpha-D-glucosamine 1-phosphate + acetyl-CoA = N-acetyl-alpha-D-glucosamine 1-phosphate + CoA + H(+)</text>
        <dbReference type="Rhea" id="RHEA:13725"/>
        <dbReference type="ChEBI" id="CHEBI:15378"/>
        <dbReference type="ChEBI" id="CHEBI:57287"/>
        <dbReference type="ChEBI" id="CHEBI:57288"/>
        <dbReference type="ChEBI" id="CHEBI:57776"/>
        <dbReference type="ChEBI" id="CHEBI:58516"/>
        <dbReference type="EC" id="2.3.1.157"/>
    </reaction>
</comment>
<dbReference type="InterPro" id="IPR005835">
    <property type="entry name" value="NTP_transferase_dom"/>
</dbReference>
<evidence type="ECO:0000256" key="12">
    <source>
        <dbReference type="ARBA" id="ARBA00022960"/>
    </source>
</evidence>
<evidence type="ECO:0000259" key="22">
    <source>
        <dbReference type="Pfam" id="PF00483"/>
    </source>
</evidence>
<evidence type="ECO:0000256" key="16">
    <source>
        <dbReference type="ARBA" id="ARBA00023316"/>
    </source>
</evidence>
<dbReference type="GO" id="GO:0006048">
    <property type="term" value="P:UDP-N-acetylglucosamine biosynthetic process"/>
    <property type="evidence" value="ECO:0007669"/>
    <property type="project" value="UniProtKB-UniPathway"/>
</dbReference>
<evidence type="ECO:0000256" key="1">
    <source>
        <dbReference type="ARBA" id="ARBA00004496"/>
    </source>
</evidence>
<comment type="subunit">
    <text evidence="20">Homotrimer.</text>
</comment>
<dbReference type="RefSeq" id="WP_144352586.1">
    <property type="nucleotide sequence ID" value="NZ_CP036259.1"/>
</dbReference>
<dbReference type="SUPFAM" id="SSF51161">
    <property type="entry name" value="Trimeric LpxA-like enzymes"/>
    <property type="match status" value="1"/>
</dbReference>
<dbReference type="Pfam" id="PF00483">
    <property type="entry name" value="NTP_transferase"/>
    <property type="match status" value="1"/>
</dbReference>
<comment type="pathway">
    <text evidence="2 20">Nucleotide-sugar biosynthesis; UDP-N-acetyl-alpha-D-glucosamine biosynthesis; N-acetyl-alpha-D-glucosamine 1-phosphate from alpha-D-glucosamine 6-phosphate (route II): step 2/2.</text>
</comment>
<name>A0A517E110_9FIRM</name>
<keyword evidence="9 20" id="KW-0479">Metal-binding</keyword>
<feature type="binding site" evidence="20">
    <location>
        <position position="440"/>
    </location>
    <ligand>
        <name>acetyl-CoA</name>
        <dbReference type="ChEBI" id="CHEBI:57288"/>
    </ligand>
</feature>
<dbReference type="GO" id="GO:0000287">
    <property type="term" value="F:magnesium ion binding"/>
    <property type="evidence" value="ECO:0007669"/>
    <property type="project" value="UniProtKB-UniRule"/>
</dbReference>
<dbReference type="HAMAP" id="MF_01631">
    <property type="entry name" value="GlmU"/>
    <property type="match status" value="1"/>
</dbReference>
<keyword evidence="6 20" id="KW-0963">Cytoplasm</keyword>
<dbReference type="OrthoDB" id="9775031at2"/>
<dbReference type="PANTHER" id="PTHR43584">
    <property type="entry name" value="NUCLEOTIDYL TRANSFERASE"/>
    <property type="match status" value="1"/>
</dbReference>
<evidence type="ECO:0000256" key="10">
    <source>
        <dbReference type="ARBA" id="ARBA00022737"/>
    </source>
</evidence>
<feature type="region of interest" description="Pyrophosphorylase" evidence="20">
    <location>
        <begin position="1"/>
        <end position="230"/>
    </location>
</feature>
<dbReference type="SUPFAM" id="SSF53448">
    <property type="entry name" value="Nucleotide-diphospho-sugar transferases"/>
    <property type="match status" value="1"/>
</dbReference>
<feature type="binding site" evidence="20">
    <location>
        <position position="351"/>
    </location>
    <ligand>
        <name>UDP-N-acetyl-alpha-D-glucosamine</name>
        <dbReference type="ChEBI" id="CHEBI:57705"/>
    </ligand>
</feature>
<dbReference type="InterPro" id="IPR018357">
    <property type="entry name" value="Hexapep_transf_CS"/>
</dbReference>
<dbReference type="Pfam" id="PF00132">
    <property type="entry name" value="Hexapep"/>
    <property type="match status" value="2"/>
</dbReference>
<feature type="binding site" evidence="20">
    <location>
        <position position="103"/>
    </location>
    <ligand>
        <name>Mg(2+)</name>
        <dbReference type="ChEBI" id="CHEBI:18420"/>
    </ligand>
</feature>
<feature type="binding site" evidence="20">
    <location>
        <position position="423"/>
    </location>
    <ligand>
        <name>acetyl-CoA</name>
        <dbReference type="ChEBI" id="CHEBI:57288"/>
    </ligand>
</feature>
<evidence type="ECO:0000256" key="9">
    <source>
        <dbReference type="ARBA" id="ARBA00022723"/>
    </source>
</evidence>
<dbReference type="Proteomes" id="UP000320776">
    <property type="component" value="Chromosome"/>
</dbReference>